<dbReference type="NCBIfam" id="TIGR03353">
    <property type="entry name" value="VI_chp_4"/>
    <property type="match status" value="1"/>
</dbReference>
<dbReference type="Pfam" id="PF05936">
    <property type="entry name" value="T6SS_VasE"/>
    <property type="match status" value="1"/>
</dbReference>
<dbReference type="OrthoDB" id="9775333at2"/>
<dbReference type="RefSeq" id="WP_048897407.1">
    <property type="nucleotide sequence ID" value="NZ_AP024853.1"/>
</dbReference>
<dbReference type="InterPro" id="IPR010263">
    <property type="entry name" value="T6SS_TssK"/>
</dbReference>
<dbReference type="PANTHER" id="PTHR35566:SF1">
    <property type="entry name" value="TYPE VI SECRETION SYSTEM BASEPLATE COMPONENT TSSK1"/>
    <property type="match status" value="1"/>
</dbReference>
<sequence length="441" mass="49208">MSNWERVAWCEGMFLRPQHFQQQERYILNESSTFSSHLATYPWGVVELLIDEALLAQGAFSLKKANAVMPDSRVLLSPQRDQLPEPLYIDKNTKDRIIVIAVPIEQVNNTTISPLGDNQVTRYYFKDKTIVDTSGNLGEEVLQLAALSVELKLDSERLTGFYTLPIARVVEVTDEGNVILDKRFIPPTLNAQLNPNIQSLLSSLVGKIKLRADTLAGRLNHSQGNATSIADFLMLQTLNRYEPVLKHYSTIKGTHPEALCQLLYGMAGELSTYASSRKRPSELPTYTHKGLTEVFSQLSDALNQCLSTVLEQTAAQIPIETTKFGIHIASVPDKKLLSTSQFVLAVKADIEPEELRKRFPAQVKIGPVEHIRDLVNNQLQGISVDVLPVAPRQIPYHAGFHYFQLDKSNDYWARLAASGGIAIHLSGNYPSLSLQCWSVSQ</sequence>
<keyword evidence="2" id="KW-1185">Reference proteome</keyword>
<reference evidence="1 2" key="1">
    <citation type="submission" date="2018-01" db="EMBL/GenBank/DDBJ databases">
        <title>Whole genome sequencing of Histamine producing bacteria.</title>
        <authorList>
            <person name="Butler K."/>
        </authorList>
    </citation>
    <scope>NUCLEOTIDE SEQUENCE [LARGE SCALE GENOMIC DNA]</scope>
    <source>
        <strain evidence="1 2">DSM 24669</strain>
    </source>
</reference>
<comment type="caution">
    <text evidence="1">The sequence shown here is derived from an EMBL/GenBank/DDBJ whole genome shotgun (WGS) entry which is preliminary data.</text>
</comment>
<evidence type="ECO:0000313" key="2">
    <source>
        <dbReference type="Proteomes" id="UP000240481"/>
    </source>
</evidence>
<dbReference type="EMBL" id="PYLZ01000003">
    <property type="protein sequence ID" value="PSW25350.1"/>
    <property type="molecule type" value="Genomic_DNA"/>
</dbReference>
<accession>A0A0J8VGX6</accession>
<gene>
    <name evidence="1" type="primary">tssK</name>
    <name evidence="1" type="ORF">C9I94_06760</name>
</gene>
<organism evidence="1 2">
    <name type="scientific">Photobacterium swingsii</name>
    <dbReference type="NCBI Taxonomy" id="680026"/>
    <lineage>
        <taxon>Bacteria</taxon>
        <taxon>Pseudomonadati</taxon>
        <taxon>Pseudomonadota</taxon>
        <taxon>Gammaproteobacteria</taxon>
        <taxon>Vibrionales</taxon>
        <taxon>Vibrionaceae</taxon>
        <taxon>Photobacterium</taxon>
    </lineage>
</organism>
<dbReference type="Proteomes" id="UP000240481">
    <property type="component" value="Unassembled WGS sequence"/>
</dbReference>
<proteinExistence type="predicted"/>
<dbReference type="PANTHER" id="PTHR35566">
    <property type="entry name" value="BLR3599 PROTEIN"/>
    <property type="match status" value="1"/>
</dbReference>
<dbReference type="STRING" id="680026.AB733_02820"/>
<dbReference type="AlphaFoldDB" id="A0A0J8VGX6"/>
<evidence type="ECO:0000313" key="1">
    <source>
        <dbReference type="EMBL" id="PSW25350.1"/>
    </source>
</evidence>
<protein>
    <submittedName>
        <fullName evidence="1">Type VI secretion system baseplate subunit TssK</fullName>
    </submittedName>
</protein>
<name>A0A0J8VGX6_9GAMM</name>